<evidence type="ECO:0000313" key="3">
    <source>
        <dbReference type="Proteomes" id="UP001418222"/>
    </source>
</evidence>
<dbReference type="EMBL" id="JBBWWQ010000010">
    <property type="protein sequence ID" value="KAK8936943.1"/>
    <property type="molecule type" value="Genomic_DNA"/>
</dbReference>
<proteinExistence type="predicted"/>
<name>A0AAP0G4V2_9ASPA</name>
<keyword evidence="1" id="KW-0812">Transmembrane</keyword>
<reference evidence="2 3" key="1">
    <citation type="journal article" date="2022" name="Nat. Plants">
        <title>Genomes of leafy and leafless Platanthera orchids illuminate the evolution of mycoheterotrophy.</title>
        <authorList>
            <person name="Li M.H."/>
            <person name="Liu K.W."/>
            <person name="Li Z."/>
            <person name="Lu H.C."/>
            <person name="Ye Q.L."/>
            <person name="Zhang D."/>
            <person name="Wang J.Y."/>
            <person name="Li Y.F."/>
            <person name="Zhong Z.M."/>
            <person name="Liu X."/>
            <person name="Yu X."/>
            <person name="Liu D.K."/>
            <person name="Tu X.D."/>
            <person name="Liu B."/>
            <person name="Hao Y."/>
            <person name="Liao X.Y."/>
            <person name="Jiang Y.T."/>
            <person name="Sun W.H."/>
            <person name="Chen J."/>
            <person name="Chen Y.Q."/>
            <person name="Ai Y."/>
            <person name="Zhai J.W."/>
            <person name="Wu S.S."/>
            <person name="Zhou Z."/>
            <person name="Hsiao Y.Y."/>
            <person name="Wu W.L."/>
            <person name="Chen Y.Y."/>
            <person name="Lin Y.F."/>
            <person name="Hsu J.L."/>
            <person name="Li C.Y."/>
            <person name="Wang Z.W."/>
            <person name="Zhao X."/>
            <person name="Zhong W.Y."/>
            <person name="Ma X.K."/>
            <person name="Ma L."/>
            <person name="Huang J."/>
            <person name="Chen G.Z."/>
            <person name="Huang M.Z."/>
            <person name="Huang L."/>
            <person name="Peng D.H."/>
            <person name="Luo Y.B."/>
            <person name="Zou S.Q."/>
            <person name="Chen S.P."/>
            <person name="Lan S."/>
            <person name="Tsai W.C."/>
            <person name="Van de Peer Y."/>
            <person name="Liu Z.J."/>
        </authorList>
    </citation>
    <scope>NUCLEOTIDE SEQUENCE [LARGE SCALE GENOMIC DNA]</scope>
    <source>
        <strain evidence="2">Lor287</strain>
    </source>
</reference>
<sequence>MILQRSLWTHLDFFFTLVLGITMGVLVIIWLERKTSNNNTTNRICRPIRDEYIFSGWDQTTFVFQNLHLFRVGPSYSGYIKSTQFFSNDFWISPCFS</sequence>
<evidence type="ECO:0000256" key="1">
    <source>
        <dbReference type="SAM" id="Phobius"/>
    </source>
</evidence>
<dbReference type="AlphaFoldDB" id="A0AAP0G4V2"/>
<comment type="caution">
    <text evidence="2">The sequence shown here is derived from an EMBL/GenBank/DDBJ whole genome shotgun (WGS) entry which is preliminary data.</text>
</comment>
<accession>A0AAP0G4V2</accession>
<dbReference type="Proteomes" id="UP001418222">
    <property type="component" value="Unassembled WGS sequence"/>
</dbReference>
<keyword evidence="1" id="KW-1133">Transmembrane helix</keyword>
<evidence type="ECO:0000313" key="2">
    <source>
        <dbReference type="EMBL" id="KAK8936943.1"/>
    </source>
</evidence>
<gene>
    <name evidence="2" type="ORF">KSP39_PZI012587</name>
</gene>
<feature type="transmembrane region" description="Helical" evidence="1">
    <location>
        <begin position="13"/>
        <end position="31"/>
    </location>
</feature>
<keyword evidence="3" id="KW-1185">Reference proteome</keyword>
<keyword evidence="1" id="KW-0472">Membrane</keyword>
<organism evidence="2 3">
    <name type="scientific">Platanthera zijinensis</name>
    <dbReference type="NCBI Taxonomy" id="2320716"/>
    <lineage>
        <taxon>Eukaryota</taxon>
        <taxon>Viridiplantae</taxon>
        <taxon>Streptophyta</taxon>
        <taxon>Embryophyta</taxon>
        <taxon>Tracheophyta</taxon>
        <taxon>Spermatophyta</taxon>
        <taxon>Magnoliopsida</taxon>
        <taxon>Liliopsida</taxon>
        <taxon>Asparagales</taxon>
        <taxon>Orchidaceae</taxon>
        <taxon>Orchidoideae</taxon>
        <taxon>Orchideae</taxon>
        <taxon>Orchidinae</taxon>
        <taxon>Platanthera</taxon>
    </lineage>
</organism>
<protein>
    <submittedName>
        <fullName evidence="2">Uncharacterized protein</fullName>
    </submittedName>
</protein>